<dbReference type="STRING" id="5722.A2E476"/>
<dbReference type="SMART" id="SM00174">
    <property type="entry name" value="RHO"/>
    <property type="match status" value="1"/>
</dbReference>
<evidence type="ECO:0000256" key="1">
    <source>
        <dbReference type="ARBA" id="ARBA00006270"/>
    </source>
</evidence>
<dbReference type="PANTHER" id="PTHR47981">
    <property type="entry name" value="RAB FAMILY"/>
    <property type="match status" value="1"/>
</dbReference>
<dbReference type="eggNOG" id="KOG0092">
    <property type="taxonomic scope" value="Eukaryota"/>
</dbReference>
<dbReference type="OrthoDB" id="5976022at2759"/>
<dbReference type="VEuPathDB" id="TrichDB:TVAG_139020"/>
<comment type="similarity">
    <text evidence="1">Belongs to the small GTPase superfamily. Rab family.</text>
</comment>
<dbReference type="Gene3D" id="3.40.50.300">
    <property type="entry name" value="P-loop containing nucleotide triphosphate hydrolases"/>
    <property type="match status" value="1"/>
</dbReference>
<dbReference type="RefSeq" id="XP_001324745.1">
    <property type="nucleotide sequence ID" value="XM_001324710.1"/>
</dbReference>
<dbReference type="VEuPathDB" id="TrichDB:TVAGG3_0251860"/>
<dbReference type="PRINTS" id="PR00449">
    <property type="entry name" value="RASTRNSFRMNG"/>
</dbReference>
<sequence length="189" mass="21442">MKTRNPRCVMIGTTSVGKTTLVHYAINGTKTDSTRPTTAALFSHFETREFPIRQMDIWDTAGMEQYQSLNSEYFKGANGAILVFDITNFQSFEKLEPMYKDLLSYARSVPIIAVAANKCDRRNEAEEVTQEEIETWCKAHGCQFFYTSAITGENVMELFDHMARLLPEEVETVSSVSLEDNAEVIKHCC</sequence>
<dbReference type="SMART" id="SM00173">
    <property type="entry name" value="RAS"/>
    <property type="match status" value="1"/>
</dbReference>
<evidence type="ECO:0000256" key="3">
    <source>
        <dbReference type="ARBA" id="ARBA00023134"/>
    </source>
</evidence>
<evidence type="ECO:0000313" key="5">
    <source>
        <dbReference type="Proteomes" id="UP000001542"/>
    </source>
</evidence>
<name>A2E476_TRIV3</name>
<reference evidence="4" key="1">
    <citation type="submission" date="2006-10" db="EMBL/GenBank/DDBJ databases">
        <authorList>
            <person name="Amadeo P."/>
            <person name="Zhao Q."/>
            <person name="Wortman J."/>
            <person name="Fraser-Liggett C."/>
            <person name="Carlton J."/>
        </authorList>
    </citation>
    <scope>NUCLEOTIDE SEQUENCE</scope>
    <source>
        <strain evidence="4">G3</strain>
    </source>
</reference>
<dbReference type="PROSITE" id="PS51419">
    <property type="entry name" value="RAB"/>
    <property type="match status" value="1"/>
</dbReference>
<keyword evidence="3" id="KW-0342">GTP-binding</keyword>
<dbReference type="Proteomes" id="UP000001542">
    <property type="component" value="Unassembled WGS sequence"/>
</dbReference>
<gene>
    <name evidence="4" type="ORF">TVAG_139020</name>
</gene>
<dbReference type="InterPro" id="IPR005225">
    <property type="entry name" value="Small_GTP-bd"/>
</dbReference>
<dbReference type="GO" id="GO:0006897">
    <property type="term" value="P:endocytosis"/>
    <property type="evidence" value="ECO:0000318"/>
    <property type="project" value="GO_Central"/>
</dbReference>
<organism evidence="4 5">
    <name type="scientific">Trichomonas vaginalis (strain ATCC PRA-98 / G3)</name>
    <dbReference type="NCBI Taxonomy" id="412133"/>
    <lineage>
        <taxon>Eukaryota</taxon>
        <taxon>Metamonada</taxon>
        <taxon>Parabasalia</taxon>
        <taxon>Trichomonadida</taxon>
        <taxon>Trichomonadidae</taxon>
        <taxon>Trichomonas</taxon>
    </lineage>
</organism>
<evidence type="ECO:0000256" key="2">
    <source>
        <dbReference type="ARBA" id="ARBA00022741"/>
    </source>
</evidence>
<dbReference type="InterPro" id="IPR001806">
    <property type="entry name" value="Small_GTPase"/>
</dbReference>
<keyword evidence="2" id="KW-0547">Nucleotide-binding</keyword>
<dbReference type="GO" id="GO:0003924">
    <property type="term" value="F:GTPase activity"/>
    <property type="evidence" value="ECO:0000318"/>
    <property type="project" value="GO_Central"/>
</dbReference>
<dbReference type="FunFam" id="3.40.50.300:FF:002456">
    <property type="entry name" value="Small GTP-binding protein, putative"/>
    <property type="match status" value="1"/>
</dbReference>
<dbReference type="InParanoid" id="A2E476"/>
<dbReference type="EMBL" id="DS113300">
    <property type="protein sequence ID" value="EAY12522.1"/>
    <property type="molecule type" value="Genomic_DNA"/>
</dbReference>
<dbReference type="InterPro" id="IPR027417">
    <property type="entry name" value="P-loop_NTPase"/>
</dbReference>
<dbReference type="KEGG" id="tva:4770488"/>
<keyword evidence="5" id="KW-1185">Reference proteome</keyword>
<dbReference type="Pfam" id="PF00071">
    <property type="entry name" value="Ras"/>
    <property type="match status" value="1"/>
</dbReference>
<accession>A2E476</accession>
<dbReference type="GO" id="GO:0005525">
    <property type="term" value="F:GTP binding"/>
    <property type="evidence" value="ECO:0007669"/>
    <property type="project" value="UniProtKB-KW"/>
</dbReference>
<proteinExistence type="inferred from homology"/>
<dbReference type="CDD" id="cd00154">
    <property type="entry name" value="Rab"/>
    <property type="match status" value="1"/>
</dbReference>
<dbReference type="SMART" id="SM00175">
    <property type="entry name" value="RAB"/>
    <property type="match status" value="1"/>
</dbReference>
<dbReference type="GO" id="GO:0006886">
    <property type="term" value="P:intracellular protein transport"/>
    <property type="evidence" value="ECO:0000318"/>
    <property type="project" value="GO_Central"/>
</dbReference>
<dbReference type="AlphaFoldDB" id="A2E476"/>
<evidence type="ECO:0000313" key="4">
    <source>
        <dbReference type="EMBL" id="EAY12522.1"/>
    </source>
</evidence>
<dbReference type="NCBIfam" id="TIGR00231">
    <property type="entry name" value="small_GTP"/>
    <property type="match status" value="1"/>
</dbReference>
<dbReference type="PROSITE" id="PS51421">
    <property type="entry name" value="RAS"/>
    <property type="match status" value="1"/>
</dbReference>
<dbReference type="PANTHER" id="PTHR47981:SF20">
    <property type="entry name" value="RAS-RELATED PROTEIN RAB-7A"/>
    <property type="match status" value="1"/>
</dbReference>
<dbReference type="SMR" id="A2E476"/>
<dbReference type="SUPFAM" id="SSF52540">
    <property type="entry name" value="P-loop containing nucleoside triphosphate hydrolases"/>
    <property type="match status" value="1"/>
</dbReference>
<dbReference type="GO" id="GO:0012505">
    <property type="term" value="C:endomembrane system"/>
    <property type="evidence" value="ECO:0000318"/>
    <property type="project" value="GO_Central"/>
</dbReference>
<reference evidence="4" key="2">
    <citation type="journal article" date="2007" name="Science">
        <title>Draft genome sequence of the sexually transmitted pathogen Trichomonas vaginalis.</title>
        <authorList>
            <person name="Carlton J.M."/>
            <person name="Hirt R.P."/>
            <person name="Silva J.C."/>
            <person name="Delcher A.L."/>
            <person name="Schatz M."/>
            <person name="Zhao Q."/>
            <person name="Wortman J.R."/>
            <person name="Bidwell S.L."/>
            <person name="Alsmark U.C.M."/>
            <person name="Besteiro S."/>
            <person name="Sicheritz-Ponten T."/>
            <person name="Noel C.J."/>
            <person name="Dacks J.B."/>
            <person name="Foster P.G."/>
            <person name="Simillion C."/>
            <person name="Van de Peer Y."/>
            <person name="Miranda-Saavedra D."/>
            <person name="Barton G.J."/>
            <person name="Westrop G.D."/>
            <person name="Mueller S."/>
            <person name="Dessi D."/>
            <person name="Fiori P.L."/>
            <person name="Ren Q."/>
            <person name="Paulsen I."/>
            <person name="Zhang H."/>
            <person name="Bastida-Corcuera F.D."/>
            <person name="Simoes-Barbosa A."/>
            <person name="Brown M.T."/>
            <person name="Hayes R.D."/>
            <person name="Mukherjee M."/>
            <person name="Okumura C.Y."/>
            <person name="Schneider R."/>
            <person name="Smith A.J."/>
            <person name="Vanacova S."/>
            <person name="Villalvazo M."/>
            <person name="Haas B.J."/>
            <person name="Pertea M."/>
            <person name="Feldblyum T.V."/>
            <person name="Utterback T.R."/>
            <person name="Shu C.L."/>
            <person name="Osoegawa K."/>
            <person name="de Jong P.J."/>
            <person name="Hrdy I."/>
            <person name="Horvathova L."/>
            <person name="Zubacova Z."/>
            <person name="Dolezal P."/>
            <person name="Malik S.B."/>
            <person name="Logsdon J.M. Jr."/>
            <person name="Henze K."/>
            <person name="Gupta A."/>
            <person name="Wang C.C."/>
            <person name="Dunne R.L."/>
            <person name="Upcroft J.A."/>
            <person name="Upcroft P."/>
            <person name="White O."/>
            <person name="Salzberg S.L."/>
            <person name="Tang P."/>
            <person name="Chiu C.-H."/>
            <person name="Lee Y.-S."/>
            <person name="Embley T.M."/>
            <person name="Coombs G.H."/>
            <person name="Mottram J.C."/>
            <person name="Tachezy J."/>
            <person name="Fraser-Liggett C.M."/>
            <person name="Johnson P.J."/>
        </authorList>
    </citation>
    <scope>NUCLEOTIDE SEQUENCE [LARGE SCALE GENOMIC DNA]</scope>
    <source>
        <strain evidence="4">G3</strain>
    </source>
</reference>
<protein>
    <submittedName>
        <fullName evidence="4">Small GTP-binding protein, putative</fullName>
    </submittedName>
</protein>